<dbReference type="PANTHER" id="PTHR18952">
    <property type="entry name" value="CARBONIC ANHYDRASE"/>
    <property type="match status" value="1"/>
</dbReference>
<feature type="signal peptide" evidence="8">
    <location>
        <begin position="1"/>
        <end position="18"/>
    </location>
</feature>
<evidence type="ECO:0000256" key="2">
    <source>
        <dbReference type="ARBA" id="ARBA00010718"/>
    </source>
</evidence>
<dbReference type="PROSITE" id="PS00162">
    <property type="entry name" value="ALPHA_CA_1"/>
    <property type="match status" value="2"/>
</dbReference>
<evidence type="ECO:0000256" key="1">
    <source>
        <dbReference type="ARBA" id="ARBA00002904"/>
    </source>
</evidence>
<keyword evidence="11" id="KW-1185">Reference proteome</keyword>
<evidence type="ECO:0000256" key="6">
    <source>
        <dbReference type="ARBA" id="ARBA00023239"/>
    </source>
</evidence>
<evidence type="ECO:0000313" key="10">
    <source>
        <dbReference type="EMBL" id="CAF1011777.1"/>
    </source>
</evidence>
<reference evidence="10" key="1">
    <citation type="submission" date="2021-02" db="EMBL/GenBank/DDBJ databases">
        <authorList>
            <person name="Nowell W R."/>
        </authorList>
    </citation>
    <scope>NUCLEOTIDE SEQUENCE</scope>
    <source>
        <strain evidence="10">Ploen Becks lab</strain>
    </source>
</reference>
<comment type="caution">
    <text evidence="10">The sequence shown here is derived from an EMBL/GenBank/DDBJ whole genome shotgun (WGS) entry which is preliminary data.</text>
</comment>
<evidence type="ECO:0000256" key="3">
    <source>
        <dbReference type="ARBA" id="ARBA00012925"/>
    </source>
</evidence>
<comment type="cofactor">
    <cofactor evidence="8">
        <name>Zn(2+)</name>
        <dbReference type="ChEBI" id="CHEBI:29105"/>
    </cofactor>
</comment>
<evidence type="ECO:0000256" key="8">
    <source>
        <dbReference type="RuleBase" id="RU367011"/>
    </source>
</evidence>
<dbReference type="InterPro" id="IPR001148">
    <property type="entry name" value="CA_dom"/>
</dbReference>
<feature type="domain" description="Alpha-carbonic anhydrase" evidence="9">
    <location>
        <begin position="21"/>
        <end position="260"/>
    </location>
</feature>
<dbReference type="Pfam" id="PF00194">
    <property type="entry name" value="Carb_anhydrase"/>
    <property type="match status" value="2"/>
</dbReference>
<name>A0A814HMV6_9BILA</name>
<evidence type="ECO:0000256" key="7">
    <source>
        <dbReference type="ARBA" id="ARBA00048348"/>
    </source>
</evidence>
<feature type="chain" id="PRO_5033096132" description="Carbonic anhydrase" evidence="8">
    <location>
        <begin position="19"/>
        <end position="479"/>
    </location>
</feature>
<keyword evidence="5 8" id="KW-0862">Zinc</keyword>
<proteinExistence type="inferred from homology"/>
<dbReference type="GO" id="GO:0008270">
    <property type="term" value="F:zinc ion binding"/>
    <property type="evidence" value="ECO:0007669"/>
    <property type="project" value="UniProtKB-UniRule"/>
</dbReference>
<evidence type="ECO:0000313" key="11">
    <source>
        <dbReference type="Proteomes" id="UP000663879"/>
    </source>
</evidence>
<keyword evidence="8" id="KW-0732">Signal</keyword>
<dbReference type="PANTHER" id="PTHR18952:SF265">
    <property type="entry name" value="CARBONIC ANHYDRASE"/>
    <property type="match status" value="1"/>
</dbReference>
<dbReference type="CDD" id="cd00326">
    <property type="entry name" value="alpha_CA"/>
    <property type="match status" value="2"/>
</dbReference>
<comment type="function">
    <text evidence="1 8">Reversible hydration of carbon dioxide.</text>
</comment>
<dbReference type="EMBL" id="CAJNOC010004162">
    <property type="protein sequence ID" value="CAF1011777.1"/>
    <property type="molecule type" value="Genomic_DNA"/>
</dbReference>
<sequence>MKLLNVLVVILYSKLSLANVNVWNYREHGPDEWPKEFPQCGGKQQSPIDLDTTIAQFNKDLKPINFNNYDQNLLWNITNDGKSIYGRMINPSLIPSINGSNYRETFNLIQFHFHWGFNPYQGSEHRLNGSKYPLEIHLVHQSESGNLAVIGFFYRLGRTNVKLKEILDAAGQTIFKNDMIAINLNLVHILPDFDEANKNGYFRYMGSLTIPPCTEGLIWTVFRQTVSISENQLVKFYSNKLESNHRDVQPLNGRILQISIRTSNTNVTLWNYKENGPDIWYKEFPQCAGKQQSPIDLDTTIAQFNKDLKPINFNNYDQNLLWNITNDGKSIYGKMINPSVIPSINGSNYRETFNLIQFHFHWGFNPYQGSEHRLNGSKYPLEIHLVHQSESGNLAVIGFFYKLGQTNVKLKGIVDAAGKTISKNDMIAMNLNLVHILPDFDEANKNGYFRYMGSLTIPPCTEGLIWTVFRQTVSISENQ</sequence>
<dbReference type="Proteomes" id="UP000663879">
    <property type="component" value="Unassembled WGS sequence"/>
</dbReference>
<dbReference type="SUPFAM" id="SSF51069">
    <property type="entry name" value="Carbonic anhydrase"/>
    <property type="match status" value="2"/>
</dbReference>
<evidence type="ECO:0000256" key="4">
    <source>
        <dbReference type="ARBA" id="ARBA00022723"/>
    </source>
</evidence>
<dbReference type="InterPro" id="IPR036398">
    <property type="entry name" value="CA_dom_sf"/>
</dbReference>
<dbReference type="AlphaFoldDB" id="A0A814HMV6"/>
<dbReference type="PROSITE" id="PS51144">
    <property type="entry name" value="ALPHA_CA_2"/>
    <property type="match status" value="2"/>
</dbReference>
<feature type="domain" description="Alpha-carbonic anhydrase" evidence="9">
    <location>
        <begin position="268"/>
        <end position="479"/>
    </location>
</feature>
<comment type="catalytic activity">
    <reaction evidence="7 8">
        <text>hydrogencarbonate + H(+) = CO2 + H2O</text>
        <dbReference type="Rhea" id="RHEA:10748"/>
        <dbReference type="ChEBI" id="CHEBI:15377"/>
        <dbReference type="ChEBI" id="CHEBI:15378"/>
        <dbReference type="ChEBI" id="CHEBI:16526"/>
        <dbReference type="ChEBI" id="CHEBI:17544"/>
        <dbReference type="EC" id="4.2.1.1"/>
    </reaction>
</comment>
<organism evidence="10 11">
    <name type="scientific">Brachionus calyciflorus</name>
    <dbReference type="NCBI Taxonomy" id="104777"/>
    <lineage>
        <taxon>Eukaryota</taxon>
        <taxon>Metazoa</taxon>
        <taxon>Spiralia</taxon>
        <taxon>Gnathifera</taxon>
        <taxon>Rotifera</taxon>
        <taxon>Eurotatoria</taxon>
        <taxon>Monogononta</taxon>
        <taxon>Pseudotrocha</taxon>
        <taxon>Ploima</taxon>
        <taxon>Brachionidae</taxon>
        <taxon>Brachionus</taxon>
    </lineage>
</organism>
<evidence type="ECO:0000256" key="5">
    <source>
        <dbReference type="ARBA" id="ARBA00022833"/>
    </source>
</evidence>
<protein>
    <recommendedName>
        <fullName evidence="3 8">Carbonic anhydrase</fullName>
        <ecNumber evidence="3 8">4.2.1.1</ecNumber>
    </recommendedName>
</protein>
<dbReference type="InterPro" id="IPR023561">
    <property type="entry name" value="Carbonic_anhydrase_a-class"/>
</dbReference>
<evidence type="ECO:0000259" key="9">
    <source>
        <dbReference type="PROSITE" id="PS51144"/>
    </source>
</evidence>
<keyword evidence="4 8" id="KW-0479">Metal-binding</keyword>
<comment type="similarity">
    <text evidence="2 8">Belongs to the alpha-carbonic anhydrase family.</text>
</comment>
<dbReference type="EC" id="4.2.1.1" evidence="3 8"/>
<dbReference type="SMART" id="SM01057">
    <property type="entry name" value="Carb_anhydrase"/>
    <property type="match status" value="2"/>
</dbReference>
<keyword evidence="6 8" id="KW-0456">Lyase</keyword>
<feature type="non-terminal residue" evidence="10">
    <location>
        <position position="1"/>
    </location>
</feature>
<accession>A0A814HMV6</accession>
<dbReference type="Gene3D" id="3.10.200.10">
    <property type="entry name" value="Alpha carbonic anhydrase"/>
    <property type="match status" value="2"/>
</dbReference>
<dbReference type="InterPro" id="IPR018338">
    <property type="entry name" value="Carbonic_anhydrase_a-class_CS"/>
</dbReference>
<dbReference type="GO" id="GO:0004089">
    <property type="term" value="F:carbonate dehydratase activity"/>
    <property type="evidence" value="ECO:0007669"/>
    <property type="project" value="UniProtKB-UniRule"/>
</dbReference>
<dbReference type="OrthoDB" id="429145at2759"/>
<gene>
    <name evidence="10" type="ORF">OXX778_LOCUS16928</name>
</gene>